<dbReference type="EMBL" id="MAMP01000022">
    <property type="protein sequence ID" value="OES44233.1"/>
    <property type="molecule type" value="Genomic_DNA"/>
</dbReference>
<evidence type="ECO:0000313" key="2">
    <source>
        <dbReference type="EMBL" id="OES44233.1"/>
    </source>
</evidence>
<gene>
    <name evidence="2" type="ORF">BA724_08050</name>
</gene>
<keyword evidence="1" id="KW-0812">Transmembrane</keyword>
<keyword evidence="1" id="KW-0472">Membrane</keyword>
<dbReference type="AlphaFoldDB" id="A0A1E7DME5"/>
<dbReference type="STRING" id="1714016.BA724_08050"/>
<dbReference type="Proteomes" id="UP000095658">
    <property type="component" value="Unassembled WGS sequence"/>
</dbReference>
<keyword evidence="3" id="KW-1185">Reference proteome</keyword>
<evidence type="ECO:0000313" key="3">
    <source>
        <dbReference type="Proteomes" id="UP000095658"/>
    </source>
</evidence>
<feature type="transmembrane region" description="Helical" evidence="1">
    <location>
        <begin position="18"/>
        <end position="40"/>
    </location>
</feature>
<proteinExistence type="predicted"/>
<sequence length="201" mass="23080">MQIEINLLPQKEKKRTPIWLFFLAAALCTLAAGFLFFCIYMKQNELELLEQRLAQTVELRTTLEGSAEQNEAASSVEHLNQAANWARQEQLPVTPILDHFIERLPDRGFFQSFSYLSDESLTLLVQFDTSREAAYYLAELHESQWVSSARLRTVETSLEEAEAKTQEAVEAKNALPRYLAEYEIIMDRSSVESALKESERP</sequence>
<protein>
    <recommendedName>
        <fullName evidence="4">Fimbrial assembly protein</fullName>
    </recommendedName>
</protein>
<evidence type="ECO:0008006" key="4">
    <source>
        <dbReference type="Google" id="ProtNLM"/>
    </source>
</evidence>
<dbReference type="OrthoDB" id="2971140at2"/>
<keyword evidence="1" id="KW-1133">Transmembrane helix</keyword>
<accession>A0A1E7DME5</accession>
<dbReference type="RefSeq" id="WP_069938837.1">
    <property type="nucleotide sequence ID" value="NZ_MAMP01000022.1"/>
</dbReference>
<evidence type="ECO:0000256" key="1">
    <source>
        <dbReference type="SAM" id="Phobius"/>
    </source>
</evidence>
<name>A0A1E7DME5_9BACI</name>
<comment type="caution">
    <text evidence="2">The sequence shown here is derived from an EMBL/GenBank/DDBJ whole genome shotgun (WGS) entry which is preliminary data.</text>
</comment>
<organism evidence="2 3">
    <name type="scientific">Domibacillus iocasae</name>
    <dbReference type="NCBI Taxonomy" id="1714016"/>
    <lineage>
        <taxon>Bacteria</taxon>
        <taxon>Bacillati</taxon>
        <taxon>Bacillota</taxon>
        <taxon>Bacilli</taxon>
        <taxon>Bacillales</taxon>
        <taxon>Bacillaceae</taxon>
        <taxon>Domibacillus</taxon>
    </lineage>
</organism>
<reference evidence="2 3" key="1">
    <citation type="submission" date="2016-06" db="EMBL/GenBank/DDBJ databases">
        <title>Domibacillus iocasae genome sequencing.</title>
        <authorList>
            <person name="Verma A."/>
            <person name="Pal Y."/>
            <person name="Ojha A.K."/>
            <person name="Krishnamurthi S."/>
        </authorList>
    </citation>
    <scope>NUCLEOTIDE SEQUENCE [LARGE SCALE GENOMIC DNA]</scope>
    <source>
        <strain evidence="2 3">DSM 29979</strain>
    </source>
</reference>